<dbReference type="AlphaFoldDB" id="A0A4R1HUD7"/>
<accession>A0A4R1HUD7</accession>
<dbReference type="Pfam" id="PF07287">
    <property type="entry name" value="AtuA"/>
    <property type="match status" value="1"/>
</dbReference>
<dbReference type="Pfam" id="PF23544">
    <property type="entry name" value="AtuA_ferredoxin"/>
    <property type="match status" value="1"/>
</dbReference>
<name>A0A4R1HUD7_PSEEN</name>
<protein>
    <submittedName>
        <fullName evidence="3">Uncharacterized protein DUF1446</fullName>
    </submittedName>
</protein>
<reference evidence="3 4" key="1">
    <citation type="submission" date="2019-03" db="EMBL/GenBank/DDBJ databases">
        <title>Sequencing the genomes of 1000 actinobacteria strains.</title>
        <authorList>
            <person name="Klenk H.-P."/>
        </authorList>
    </citation>
    <scope>NUCLEOTIDE SEQUENCE [LARGE SCALE GENOMIC DNA]</scope>
    <source>
        <strain evidence="3 4">DSM 44969</strain>
    </source>
</reference>
<dbReference type="EMBL" id="SMFZ01000001">
    <property type="protein sequence ID" value="TCK26307.1"/>
    <property type="molecule type" value="Genomic_DNA"/>
</dbReference>
<dbReference type="InterPro" id="IPR010839">
    <property type="entry name" value="AtuA_N"/>
</dbReference>
<dbReference type="InterPro" id="IPR056362">
    <property type="entry name" value="AtuA-like_ferredoxin_dom"/>
</dbReference>
<feature type="domain" description="AtuA-like ferredoxin-fold" evidence="2">
    <location>
        <begin position="479"/>
        <end position="576"/>
    </location>
</feature>
<sequence>MTTRPVRVANCSGWLHDRVSGLRDALAGPVDVVTGDYLAEPTLRQLARERGRDPGLGYARSFLAQFRDAVDLVVAAGTKVVVDAGGLNPAGLADEVRKAGLDAGHRLSVAHVEGDDLLARLDALQADGEPLSHLDTGAPLRSWGLTPRTANAYLGAFGITAALNAGADVVICPRVTDASLTVGAAAWWHGWRPDDLDALAGAVVAGHVIECGPQATGGNFSGFTTLADPRRPGYPIAEIAADGSAVITKHDGTGGTVSTDTVTAQLVYEIQGPVYLNPDVAVHLDTVRLAQVGPDRVEVRGATGTPPPPTTKLALTAEGGFETSVSAYLTGLDVDAKYALLRDHIEDLAGSLPLTRVRLDRIGVPAEDPPDQWAAAQQVVITAQAPDRDAVGLSAFVQPVVSQILETYPGFYVSPVRAAQQIEAYWPAVVPVSAIEHAVVLEDGSRLVIPPAPLTEPFTGQPPAPEPCGTDPVGDTVRIPLGRVTHARSGDKGPNSNVGFWCDERTWPWLRSALTTDLLRRLHPDAGGLRIERHELPALRVVHFVLRGALDEGAGTNGRPDGAGKAVAEFLRARHVDVPVELVPAEYRAATR</sequence>
<evidence type="ECO:0000313" key="3">
    <source>
        <dbReference type="EMBL" id="TCK26307.1"/>
    </source>
</evidence>
<dbReference type="OrthoDB" id="3959640at2"/>
<dbReference type="Proteomes" id="UP000295560">
    <property type="component" value="Unassembled WGS sequence"/>
</dbReference>
<dbReference type="PANTHER" id="PTHR47585:SF1">
    <property type="entry name" value="DUF1446 DOMAIN-CONTAINING PROTEIN"/>
    <property type="match status" value="1"/>
</dbReference>
<evidence type="ECO:0000313" key="4">
    <source>
        <dbReference type="Proteomes" id="UP000295560"/>
    </source>
</evidence>
<evidence type="ECO:0000259" key="2">
    <source>
        <dbReference type="Pfam" id="PF23544"/>
    </source>
</evidence>
<evidence type="ECO:0000259" key="1">
    <source>
        <dbReference type="Pfam" id="PF07287"/>
    </source>
</evidence>
<comment type="caution">
    <text evidence="3">The sequence shown here is derived from an EMBL/GenBank/DDBJ whole genome shotgun (WGS) entry which is preliminary data.</text>
</comment>
<organism evidence="3 4">
    <name type="scientific">Pseudonocardia endophytica</name>
    <dbReference type="NCBI Taxonomy" id="401976"/>
    <lineage>
        <taxon>Bacteria</taxon>
        <taxon>Bacillati</taxon>
        <taxon>Actinomycetota</taxon>
        <taxon>Actinomycetes</taxon>
        <taxon>Pseudonocardiales</taxon>
        <taxon>Pseudonocardiaceae</taxon>
        <taxon>Pseudonocardia</taxon>
    </lineage>
</organism>
<proteinExistence type="predicted"/>
<feature type="domain" description="Acyclic terpene utilisation N-terminal" evidence="1">
    <location>
        <begin position="6"/>
        <end position="440"/>
    </location>
</feature>
<gene>
    <name evidence="3" type="ORF">EV378_2137</name>
</gene>
<dbReference type="PANTHER" id="PTHR47585">
    <property type="match status" value="1"/>
</dbReference>
<keyword evidence="4" id="KW-1185">Reference proteome</keyword>
<dbReference type="RefSeq" id="WP_132423359.1">
    <property type="nucleotide sequence ID" value="NZ_SMFZ01000001.1"/>
</dbReference>